<dbReference type="GO" id="GO:0006351">
    <property type="term" value="P:DNA-templated transcription"/>
    <property type="evidence" value="ECO:0007669"/>
    <property type="project" value="InterPro"/>
</dbReference>
<dbReference type="SUPFAM" id="SSF50978">
    <property type="entry name" value="WD40 repeat-like"/>
    <property type="match status" value="1"/>
</dbReference>
<dbReference type="Proteomes" id="UP000887577">
    <property type="component" value="Unplaced"/>
</dbReference>
<protein>
    <submittedName>
        <fullName evidence="5">Uncharacterized protein</fullName>
    </submittedName>
</protein>
<dbReference type="PROSITE" id="PS00678">
    <property type="entry name" value="WD_REPEATS_1"/>
    <property type="match status" value="1"/>
</dbReference>
<evidence type="ECO:0000313" key="4">
    <source>
        <dbReference type="Proteomes" id="UP000887577"/>
    </source>
</evidence>
<dbReference type="PANTHER" id="PTHR13831">
    <property type="entry name" value="MEMBER OF THE HIR1 FAMILY OF WD-REPEAT PROTEINS"/>
    <property type="match status" value="1"/>
</dbReference>
<dbReference type="InterPro" id="IPR015943">
    <property type="entry name" value="WD40/YVTN_repeat-like_dom_sf"/>
</dbReference>
<dbReference type="AlphaFoldDB" id="A0A914YRJ6"/>
<feature type="repeat" description="WD" evidence="3">
    <location>
        <begin position="170"/>
        <end position="195"/>
    </location>
</feature>
<keyword evidence="4" id="KW-1185">Reference proteome</keyword>
<reference evidence="5" key="1">
    <citation type="submission" date="2022-11" db="UniProtKB">
        <authorList>
            <consortium name="WormBaseParasite"/>
        </authorList>
    </citation>
    <scope>IDENTIFICATION</scope>
</reference>
<dbReference type="GO" id="GO:0006338">
    <property type="term" value="P:chromatin remodeling"/>
    <property type="evidence" value="ECO:0007669"/>
    <property type="project" value="TreeGrafter"/>
</dbReference>
<evidence type="ECO:0000256" key="2">
    <source>
        <dbReference type="ARBA" id="ARBA00022737"/>
    </source>
</evidence>
<feature type="repeat" description="WD" evidence="3">
    <location>
        <begin position="114"/>
        <end position="149"/>
    </location>
</feature>
<proteinExistence type="predicted"/>
<dbReference type="PROSITE" id="PS50082">
    <property type="entry name" value="WD_REPEATS_2"/>
    <property type="match status" value="2"/>
</dbReference>
<keyword evidence="1 3" id="KW-0853">WD repeat</keyword>
<dbReference type="InterPro" id="IPR036322">
    <property type="entry name" value="WD40_repeat_dom_sf"/>
</dbReference>
<organism evidence="4 5">
    <name type="scientific">Panagrolaimus superbus</name>
    <dbReference type="NCBI Taxonomy" id="310955"/>
    <lineage>
        <taxon>Eukaryota</taxon>
        <taxon>Metazoa</taxon>
        <taxon>Ecdysozoa</taxon>
        <taxon>Nematoda</taxon>
        <taxon>Chromadorea</taxon>
        <taxon>Rhabditida</taxon>
        <taxon>Tylenchina</taxon>
        <taxon>Panagrolaimomorpha</taxon>
        <taxon>Panagrolaimoidea</taxon>
        <taxon>Panagrolaimidae</taxon>
        <taxon>Panagrolaimus</taxon>
    </lineage>
</organism>
<dbReference type="InterPro" id="IPR031120">
    <property type="entry name" value="HIR1-like"/>
</dbReference>
<accession>A0A914YRJ6</accession>
<evidence type="ECO:0000313" key="5">
    <source>
        <dbReference type="WBParaSite" id="PSU_v2.g3382.t1"/>
    </source>
</evidence>
<dbReference type="PANTHER" id="PTHR13831:SF0">
    <property type="entry name" value="PROTEIN HIRA"/>
    <property type="match status" value="1"/>
</dbReference>
<keyword evidence="2" id="KW-0677">Repeat</keyword>
<dbReference type="InterPro" id="IPR001680">
    <property type="entry name" value="WD40_rpt"/>
</dbReference>
<sequence length="554" mass="61813">MHIRAYFEIAHGGNAINSLDFHPSGRKLVTGGHGTSGIAGEVKIWDITGVYGTYGSKKDIAVLGTANFQCKFSISGKEIGVADDGRTITILRLQSRTKNGEGKIIEIYRPAYTVMGHVLEVLHVEFSPTSVMLASTSIDGCCKIWNIKNWPQCLANLNEKHGGHKEGEAIKGCAWDPMGKFLATQSSDRSLKIWKTFTWECLWTITEPFLESSQSTMFLRMDWSPDGAMLIVPSTVNNSGPTAQIIMRKDWSFEKDLVGHRRPLACVAFCKDLRIFTDEKNRKHFGYVVALGGRDRILSVWQIPKTRRPIVVIKEIVKLTIVDMKWFGRHLAISSLDGSVRFVIFKESEIGVSVSEHELNQHCVKLYGFGLPSQTISPTSTDSQNPESEMDEADQWSKKISEIFAYEKKEIKLKPKLISEEKIGTTPIISAPSTPNLPPPFSVPSTNEETTAATNRSGPSMIVRTKVGKKRIMTTFLGGLEEEIDEPKISKTTTDFPLRHSSSSATLIQIDAEAAKIAAAEKIIIVDDEKDVKNYLKNIKFNYEMVRKINKINN</sequence>
<dbReference type="SMART" id="SM00320">
    <property type="entry name" value="WD40"/>
    <property type="match status" value="4"/>
</dbReference>
<dbReference type="PROSITE" id="PS50294">
    <property type="entry name" value="WD_REPEATS_REGION"/>
    <property type="match status" value="1"/>
</dbReference>
<dbReference type="GO" id="GO:0000785">
    <property type="term" value="C:chromatin"/>
    <property type="evidence" value="ECO:0007669"/>
    <property type="project" value="TreeGrafter"/>
</dbReference>
<evidence type="ECO:0000256" key="1">
    <source>
        <dbReference type="ARBA" id="ARBA00022574"/>
    </source>
</evidence>
<dbReference type="GO" id="GO:0005634">
    <property type="term" value="C:nucleus"/>
    <property type="evidence" value="ECO:0007669"/>
    <property type="project" value="InterPro"/>
</dbReference>
<dbReference type="Gene3D" id="2.130.10.10">
    <property type="entry name" value="YVTN repeat-like/Quinoprotein amine dehydrogenase"/>
    <property type="match status" value="2"/>
</dbReference>
<name>A0A914YRJ6_9BILA</name>
<dbReference type="InterPro" id="IPR019775">
    <property type="entry name" value="WD40_repeat_CS"/>
</dbReference>
<dbReference type="GO" id="GO:0000417">
    <property type="term" value="C:HIR complex"/>
    <property type="evidence" value="ECO:0007669"/>
    <property type="project" value="TreeGrafter"/>
</dbReference>
<dbReference type="Pfam" id="PF00400">
    <property type="entry name" value="WD40"/>
    <property type="match status" value="3"/>
</dbReference>
<dbReference type="WBParaSite" id="PSU_v2.g3382.t1">
    <property type="protein sequence ID" value="PSU_v2.g3382.t1"/>
    <property type="gene ID" value="PSU_v2.g3382"/>
</dbReference>
<evidence type="ECO:0000256" key="3">
    <source>
        <dbReference type="PROSITE-ProRule" id="PRU00221"/>
    </source>
</evidence>
<dbReference type="GO" id="GO:0031491">
    <property type="term" value="F:nucleosome binding"/>
    <property type="evidence" value="ECO:0007669"/>
    <property type="project" value="TreeGrafter"/>
</dbReference>